<accession>A0A369JNF7</accession>
<gene>
    <name evidence="1" type="ORF">Hypma_012613</name>
</gene>
<evidence type="ECO:0000313" key="1">
    <source>
        <dbReference type="EMBL" id="RDB20326.1"/>
    </source>
</evidence>
<evidence type="ECO:0000313" key="2">
    <source>
        <dbReference type="Proteomes" id="UP000076154"/>
    </source>
</evidence>
<dbReference type="AlphaFoldDB" id="A0A369JNF7"/>
<dbReference type="EMBL" id="LUEZ02000069">
    <property type="protein sequence ID" value="RDB20326.1"/>
    <property type="molecule type" value="Genomic_DNA"/>
</dbReference>
<comment type="caution">
    <text evidence="1">The sequence shown here is derived from an EMBL/GenBank/DDBJ whole genome shotgun (WGS) entry which is preliminary data.</text>
</comment>
<sequence>MSVSLYSVFVFVSMPSACRQYEAFILTARMLGFAGHVTFTSSPILCPQAYDYDLMFSRRNLCFRVHECASSHVQQEFIKSLKTSARN</sequence>
<dbReference type="Proteomes" id="UP000076154">
    <property type="component" value="Unassembled WGS sequence"/>
</dbReference>
<organism evidence="1 2">
    <name type="scientific">Hypsizygus marmoreus</name>
    <name type="common">White beech mushroom</name>
    <name type="synonym">Agaricus marmoreus</name>
    <dbReference type="NCBI Taxonomy" id="39966"/>
    <lineage>
        <taxon>Eukaryota</taxon>
        <taxon>Fungi</taxon>
        <taxon>Dikarya</taxon>
        <taxon>Basidiomycota</taxon>
        <taxon>Agaricomycotina</taxon>
        <taxon>Agaricomycetes</taxon>
        <taxon>Agaricomycetidae</taxon>
        <taxon>Agaricales</taxon>
        <taxon>Tricholomatineae</taxon>
        <taxon>Lyophyllaceae</taxon>
        <taxon>Hypsizygus</taxon>
    </lineage>
</organism>
<keyword evidence="2" id="KW-1185">Reference proteome</keyword>
<dbReference type="InParanoid" id="A0A369JNF7"/>
<proteinExistence type="predicted"/>
<name>A0A369JNF7_HYPMA</name>
<protein>
    <submittedName>
        <fullName evidence="1">Uncharacterized protein</fullName>
    </submittedName>
</protein>
<reference evidence="1" key="1">
    <citation type="submission" date="2018-04" db="EMBL/GenBank/DDBJ databases">
        <title>Whole genome sequencing of Hypsizygus marmoreus.</title>
        <authorList>
            <person name="Choi I.-G."/>
            <person name="Min B."/>
            <person name="Kim J.-G."/>
            <person name="Kim S."/>
            <person name="Oh Y.-L."/>
            <person name="Kong W.-S."/>
            <person name="Park H."/>
            <person name="Jeong J."/>
            <person name="Song E.-S."/>
        </authorList>
    </citation>
    <scope>NUCLEOTIDE SEQUENCE [LARGE SCALE GENOMIC DNA]</scope>
    <source>
        <strain evidence="1">51987-8</strain>
    </source>
</reference>